<evidence type="ECO:0000313" key="1">
    <source>
        <dbReference type="EMBL" id="VVU99543.1"/>
    </source>
</evidence>
<keyword evidence="1" id="KW-0808">Transferase</keyword>
<accession>A0AC61Y5F2</accession>
<dbReference type="EMBL" id="CABVMM010000003">
    <property type="protein sequence ID" value="VVU99543.1"/>
    <property type="molecule type" value="Genomic_DNA"/>
</dbReference>
<protein>
    <submittedName>
        <fullName evidence="1">Methionine aminotransferase</fullName>
        <ecNumber evidence="1">2.6.1.88</ecNumber>
    </submittedName>
</protein>
<proteinExistence type="predicted"/>
<evidence type="ECO:0000313" key="2">
    <source>
        <dbReference type="Proteomes" id="UP000356253"/>
    </source>
</evidence>
<sequence length="381" mass="43477">MMNLSSKLPNVGTTIFTKMSKLAQEYNAINLSQGFPDFPPNPKLVELVKQALDNNHHQYAPLAGLGSLRETLAEKLNNSYQLKYSAEHEITITAGATQAIFTAISAFIQPNDEVIVFKPAYDCYEPAIELYGGKPVLVEMRAPEYKIDWQEVSAKINANTKMIVINTPHNPTGTVLEKEDLLQLQQLTENTNILILSDEVYEHLIYDGKEHQSVARFPELAKRSLITYSFGKTFHVTGWKIGYCVAPKVLMKEFRKVHQYNVFCVNHPMQWALNEYLQNPEHYIELSAFYQEKRDFFLAQIKGSRFQFIPAQGTYFQTASYKNISNEKDTDFALRLIKEKGLATIPVSVFNKNQKDEQILRFCFAKKKATLLKAAEIITSI</sequence>
<dbReference type="EC" id="2.6.1.88" evidence="1"/>
<name>A0AC61Y5F2_9FLAO</name>
<keyword evidence="1" id="KW-0032">Aminotransferase</keyword>
<gene>
    <name evidence="1" type="primary">ybdL</name>
    <name evidence="1" type="ORF">FVB9532_00798</name>
</gene>
<keyword evidence="2" id="KW-1185">Reference proteome</keyword>
<organism evidence="1 2">
    <name type="scientific">Mesonia oceanica</name>
    <dbReference type="NCBI Taxonomy" id="2687242"/>
    <lineage>
        <taxon>Bacteria</taxon>
        <taxon>Pseudomonadati</taxon>
        <taxon>Bacteroidota</taxon>
        <taxon>Flavobacteriia</taxon>
        <taxon>Flavobacteriales</taxon>
        <taxon>Flavobacteriaceae</taxon>
        <taxon>Mesonia</taxon>
    </lineage>
</organism>
<reference evidence="1" key="1">
    <citation type="submission" date="2019-09" db="EMBL/GenBank/DDBJ databases">
        <authorList>
            <person name="Rodrigo-Torres L."/>
            <person name="Arahal R. D."/>
            <person name="Lucena T."/>
        </authorList>
    </citation>
    <scope>NUCLEOTIDE SEQUENCE</scope>
    <source>
        <strain evidence="1">ISS653</strain>
    </source>
</reference>
<dbReference type="Proteomes" id="UP000356253">
    <property type="component" value="Unassembled WGS sequence"/>
</dbReference>
<comment type="caution">
    <text evidence="1">The sequence shown here is derived from an EMBL/GenBank/DDBJ whole genome shotgun (WGS) entry which is preliminary data.</text>
</comment>